<name>A0A212LXH9_9FIRM</name>
<dbReference type="GO" id="GO:0005737">
    <property type="term" value="C:cytoplasm"/>
    <property type="evidence" value="ECO:0007669"/>
    <property type="project" value="UniProtKB-SubCell"/>
</dbReference>
<evidence type="ECO:0000256" key="20">
    <source>
        <dbReference type="PIRSR" id="PIRSR000732-3"/>
    </source>
</evidence>
<dbReference type="GO" id="GO:0008965">
    <property type="term" value="F:phosphoenolpyruvate-protein phosphotransferase activity"/>
    <property type="evidence" value="ECO:0007669"/>
    <property type="project" value="UniProtKB-EC"/>
</dbReference>
<accession>A0A212LXH9</accession>
<proteinExistence type="inferred from homology"/>
<feature type="binding site" evidence="20">
    <location>
        <position position="430"/>
    </location>
    <ligand>
        <name>Mg(2+)</name>
        <dbReference type="ChEBI" id="CHEBI:18420"/>
    </ligand>
</feature>
<evidence type="ECO:0000256" key="12">
    <source>
        <dbReference type="ARBA" id="ARBA00022683"/>
    </source>
</evidence>
<dbReference type="InterPro" id="IPR008731">
    <property type="entry name" value="PTS_EIN"/>
</dbReference>
<feature type="binding site" evidence="20">
    <location>
        <position position="454"/>
    </location>
    <ligand>
        <name>Mg(2+)</name>
        <dbReference type="ChEBI" id="CHEBI:18420"/>
    </ligand>
</feature>
<dbReference type="GO" id="GO:0016301">
    <property type="term" value="F:kinase activity"/>
    <property type="evidence" value="ECO:0007669"/>
    <property type="project" value="UniProtKB-KW"/>
</dbReference>
<feature type="binding site" evidence="19">
    <location>
        <begin position="453"/>
        <end position="454"/>
    </location>
    <ligand>
        <name>phosphoenolpyruvate</name>
        <dbReference type="ChEBI" id="CHEBI:58702"/>
    </ligand>
</feature>
<dbReference type="NCBIfam" id="TIGR01417">
    <property type="entry name" value="PTS_I_fam"/>
    <property type="match status" value="1"/>
</dbReference>
<dbReference type="InterPro" id="IPR008279">
    <property type="entry name" value="PEP-util_enz_mobile_dom"/>
</dbReference>
<dbReference type="InterPro" id="IPR024692">
    <property type="entry name" value="PTS_EI"/>
</dbReference>
<dbReference type="EMBL" id="FMJE01000005">
    <property type="protein sequence ID" value="SCM82344.1"/>
    <property type="molecule type" value="Genomic_DNA"/>
</dbReference>
<keyword evidence="13 17" id="KW-0479">Metal-binding</keyword>
<evidence type="ECO:0000256" key="18">
    <source>
        <dbReference type="PIRSR" id="PIRSR000732-1"/>
    </source>
</evidence>
<keyword evidence="12 17" id="KW-0598">Phosphotransferase system</keyword>
<comment type="catalytic activity">
    <reaction evidence="1 17">
        <text>L-histidyl-[protein] + phosphoenolpyruvate = N(pros)-phospho-L-histidyl-[protein] + pyruvate</text>
        <dbReference type="Rhea" id="RHEA:23880"/>
        <dbReference type="Rhea" id="RHEA-COMP:9745"/>
        <dbReference type="Rhea" id="RHEA-COMP:9746"/>
        <dbReference type="ChEBI" id="CHEBI:15361"/>
        <dbReference type="ChEBI" id="CHEBI:29979"/>
        <dbReference type="ChEBI" id="CHEBI:58702"/>
        <dbReference type="ChEBI" id="CHEBI:64837"/>
        <dbReference type="EC" id="2.7.3.9"/>
    </reaction>
</comment>
<keyword evidence="10 17" id="KW-0762">Sugar transport</keyword>
<feature type="binding site" evidence="19">
    <location>
        <position position="295"/>
    </location>
    <ligand>
        <name>phosphoenolpyruvate</name>
        <dbReference type="ChEBI" id="CHEBI:58702"/>
    </ligand>
</feature>
<evidence type="ECO:0000256" key="6">
    <source>
        <dbReference type="ARBA" id="ARBA00012232"/>
    </source>
</evidence>
<feature type="binding site" evidence="19">
    <location>
        <position position="464"/>
    </location>
    <ligand>
        <name>phosphoenolpyruvate</name>
        <dbReference type="ChEBI" id="CHEBI:58702"/>
    </ligand>
</feature>
<dbReference type="InterPro" id="IPR036618">
    <property type="entry name" value="PtsI_HPr-bd_sf"/>
</dbReference>
<dbReference type="AlphaFoldDB" id="A0A212LXH9"/>
<feature type="domain" description="PEP-utilising enzyme mobile" evidence="21">
    <location>
        <begin position="153"/>
        <end position="224"/>
    </location>
</feature>
<dbReference type="InterPro" id="IPR015813">
    <property type="entry name" value="Pyrv/PenolPyrv_kinase-like_dom"/>
</dbReference>
<feature type="binding site" evidence="19">
    <location>
        <position position="331"/>
    </location>
    <ligand>
        <name>phosphoenolpyruvate</name>
        <dbReference type="ChEBI" id="CHEBI:58702"/>
    </ligand>
</feature>
<dbReference type="PRINTS" id="PR01736">
    <property type="entry name" value="PHPHTRNFRASE"/>
</dbReference>
<reference evidence="24" key="1">
    <citation type="submission" date="2016-08" db="EMBL/GenBank/DDBJ databases">
        <authorList>
            <person name="Seilhamer J.J."/>
        </authorList>
    </citation>
    <scope>NUCLEOTIDE SEQUENCE</scope>
    <source>
        <strain evidence="24">86</strain>
    </source>
</reference>
<dbReference type="Gene3D" id="3.20.20.60">
    <property type="entry name" value="Phosphoenolpyruvate-binding domains"/>
    <property type="match status" value="1"/>
</dbReference>
<evidence type="ECO:0000256" key="13">
    <source>
        <dbReference type="ARBA" id="ARBA00022723"/>
    </source>
</evidence>
<feature type="active site" description="Proton donor" evidence="18">
    <location>
        <position position="501"/>
    </location>
</feature>
<evidence type="ECO:0000256" key="5">
    <source>
        <dbReference type="ARBA" id="ARBA00007837"/>
    </source>
</evidence>
<sequence length="572" mass="59729">MEEILCGTGVVPGIAIGRVKVLSEDLAPRLAAYSAGTPEAESGKIAAAIKAAGTELAQLIAAAKASGRTSQAAIIEAHHAMVNDPGLAANMHDKAGQGIAAPQAALAAAEEFAALFDTMPDAYLRERAADVRDIGRRLARLLAGGAQIEDEDPEPVVVCAQELAPSAAAGMSEKVCGIVLGQGSTTSHAVIIAKARGIPAVTGLGGAIDRLLPGTMVIVDGSTGQVILEPAAARLAAYRSQVENEAVRKRQDGEMAALAAVTLGGRKLQLAANIGSPTDMAAALMQGAEGVGLFRSEFLFLGRDNPPGEEEQFAAYKAVAAQCGKHLCIVRTMDAGGDKPLQYLHIAKEENPFLGWRAIRISLEQPDLFITQLKAILRAGVFGNVAIMLPMIISVAEITAAKACLEQAAAQLIDEGKPFAAKVPLGIMIETPAAAVTARELAAECDFFSIGTNDLVQYTLAVDRGNPAVSPLYSHFHPAVLRLIDGIVKAGHERGIWVGMCGEMAGDPLAAPLLAAMGLDELSMSAPAIPRVKAVIRKLHDREIEELLPKALSLQNASDIRALMERFITANS</sequence>
<comment type="function">
    <text evidence="3 17">General (non sugar-specific) component of the phosphoenolpyruvate-dependent sugar phosphotransferase system (sugar PTS). This major carbohydrate active-transport system catalyzes the phosphorylation of incoming sugar substrates concomitantly with their translocation across the cell membrane. Enzyme I transfers the phosphoryl group from phosphoenolpyruvate (PEP) to the phosphoryl carrier protein (HPr).</text>
</comment>
<keyword evidence="8 17" id="KW-0813">Transport</keyword>
<dbReference type="Gene3D" id="3.50.30.10">
    <property type="entry name" value="Phosphohistidine domain"/>
    <property type="match status" value="1"/>
</dbReference>
<dbReference type="InterPro" id="IPR006318">
    <property type="entry name" value="PTS_EI-like"/>
</dbReference>
<dbReference type="RefSeq" id="WP_288185024.1">
    <property type="nucleotide sequence ID" value="NZ_LT608335.1"/>
</dbReference>
<evidence type="ECO:0000256" key="4">
    <source>
        <dbReference type="ARBA" id="ARBA00004496"/>
    </source>
</evidence>
<dbReference type="InterPro" id="IPR000121">
    <property type="entry name" value="PEP_util_C"/>
</dbReference>
<evidence type="ECO:0000256" key="15">
    <source>
        <dbReference type="ARBA" id="ARBA00022842"/>
    </source>
</evidence>
<keyword evidence="15 17" id="KW-0460">Magnesium</keyword>
<evidence type="ECO:0000256" key="16">
    <source>
        <dbReference type="ARBA" id="ARBA00033235"/>
    </source>
</evidence>
<organism evidence="24">
    <name type="scientific">uncultured Sporomusa sp</name>
    <dbReference type="NCBI Taxonomy" id="307249"/>
    <lineage>
        <taxon>Bacteria</taxon>
        <taxon>Bacillati</taxon>
        <taxon>Bacillota</taxon>
        <taxon>Negativicutes</taxon>
        <taxon>Selenomonadales</taxon>
        <taxon>Sporomusaceae</taxon>
        <taxon>Sporomusa</taxon>
        <taxon>environmental samples</taxon>
    </lineage>
</organism>
<evidence type="ECO:0000259" key="23">
    <source>
        <dbReference type="Pfam" id="PF05524"/>
    </source>
</evidence>
<evidence type="ECO:0000256" key="8">
    <source>
        <dbReference type="ARBA" id="ARBA00022448"/>
    </source>
</evidence>
<dbReference type="PROSITE" id="PS00742">
    <property type="entry name" value="PEP_ENZYMES_2"/>
    <property type="match status" value="1"/>
</dbReference>
<dbReference type="InterPro" id="IPR023151">
    <property type="entry name" value="PEP_util_CS"/>
</dbReference>
<evidence type="ECO:0000256" key="11">
    <source>
        <dbReference type="ARBA" id="ARBA00022679"/>
    </source>
</evidence>
<evidence type="ECO:0000256" key="17">
    <source>
        <dbReference type="PIRNR" id="PIRNR000732"/>
    </source>
</evidence>
<dbReference type="InterPro" id="IPR036637">
    <property type="entry name" value="Phosphohistidine_dom_sf"/>
</dbReference>
<keyword evidence="11 17" id="KW-0808">Transferase</keyword>
<dbReference type="SUPFAM" id="SSF52009">
    <property type="entry name" value="Phosphohistidine domain"/>
    <property type="match status" value="1"/>
</dbReference>
<evidence type="ECO:0000256" key="1">
    <source>
        <dbReference type="ARBA" id="ARBA00000683"/>
    </source>
</evidence>
<dbReference type="GO" id="GO:0046872">
    <property type="term" value="F:metal ion binding"/>
    <property type="evidence" value="ECO:0007669"/>
    <property type="project" value="UniProtKB-KW"/>
</dbReference>
<dbReference type="Pfam" id="PF02896">
    <property type="entry name" value="PEP-utilizers_C"/>
    <property type="match status" value="1"/>
</dbReference>
<dbReference type="EC" id="2.7.3.9" evidence="6 17"/>
<dbReference type="Pfam" id="PF05524">
    <property type="entry name" value="PEP-utilisers_N"/>
    <property type="match status" value="1"/>
</dbReference>
<dbReference type="GO" id="GO:0009401">
    <property type="term" value="P:phosphoenolpyruvate-dependent sugar phosphotransferase system"/>
    <property type="evidence" value="ECO:0007669"/>
    <property type="project" value="UniProtKB-KW"/>
</dbReference>
<dbReference type="PANTHER" id="PTHR46244">
    <property type="entry name" value="PHOSPHOENOLPYRUVATE-PROTEIN PHOSPHOTRANSFERASE"/>
    <property type="match status" value="1"/>
</dbReference>
<evidence type="ECO:0000313" key="24">
    <source>
        <dbReference type="EMBL" id="SCM82344.1"/>
    </source>
</evidence>
<gene>
    <name evidence="24" type="primary">ptsI</name>
    <name evidence="24" type="ORF">KL86SPO_50115</name>
</gene>
<dbReference type="SUPFAM" id="SSF47831">
    <property type="entry name" value="Enzyme I of the PEP:sugar phosphotransferase system HPr-binding (sub)domain"/>
    <property type="match status" value="1"/>
</dbReference>
<dbReference type="Gene3D" id="1.10.274.10">
    <property type="entry name" value="PtsI, HPr-binding domain"/>
    <property type="match status" value="1"/>
</dbReference>
<dbReference type="SUPFAM" id="SSF51621">
    <property type="entry name" value="Phosphoenolpyruvate/pyruvate domain"/>
    <property type="match status" value="1"/>
</dbReference>
<evidence type="ECO:0000256" key="2">
    <source>
        <dbReference type="ARBA" id="ARBA00001946"/>
    </source>
</evidence>
<feature type="domain" description="PEP-utilising enzyme C-terminal" evidence="22">
    <location>
        <begin position="251"/>
        <end position="539"/>
    </location>
</feature>
<evidence type="ECO:0000256" key="10">
    <source>
        <dbReference type="ARBA" id="ARBA00022597"/>
    </source>
</evidence>
<evidence type="ECO:0000256" key="7">
    <source>
        <dbReference type="ARBA" id="ARBA00016544"/>
    </source>
</evidence>
<evidence type="ECO:0000256" key="3">
    <source>
        <dbReference type="ARBA" id="ARBA00002728"/>
    </source>
</evidence>
<evidence type="ECO:0000259" key="21">
    <source>
        <dbReference type="Pfam" id="PF00391"/>
    </source>
</evidence>
<keyword evidence="14 17" id="KW-0418">Kinase</keyword>
<protein>
    <recommendedName>
        <fullName evidence="7 17">Phosphoenolpyruvate-protein phosphotransferase</fullName>
        <ecNumber evidence="6 17">2.7.3.9</ecNumber>
    </recommendedName>
    <alternativeName>
        <fullName evidence="16 17">Phosphotransferase system, enzyme I</fullName>
    </alternativeName>
</protein>
<comment type="similarity">
    <text evidence="5 17">Belongs to the PEP-utilizing enzyme family.</text>
</comment>
<feature type="active site" description="Tele-phosphohistidine intermediate" evidence="18">
    <location>
        <position position="188"/>
    </location>
</feature>
<evidence type="ECO:0000256" key="14">
    <source>
        <dbReference type="ARBA" id="ARBA00022777"/>
    </source>
</evidence>
<comment type="subcellular location">
    <subcellularLocation>
        <location evidence="4 17">Cytoplasm</location>
    </subcellularLocation>
</comment>
<dbReference type="Pfam" id="PF00391">
    <property type="entry name" value="PEP-utilizers"/>
    <property type="match status" value="1"/>
</dbReference>
<evidence type="ECO:0000256" key="9">
    <source>
        <dbReference type="ARBA" id="ARBA00022490"/>
    </source>
</evidence>
<dbReference type="InterPro" id="IPR050499">
    <property type="entry name" value="PEP-utilizing_PTS_enzyme"/>
</dbReference>
<comment type="cofactor">
    <cofactor evidence="2 17 20">
        <name>Mg(2+)</name>
        <dbReference type="ChEBI" id="CHEBI:18420"/>
    </cofactor>
</comment>
<dbReference type="PIRSF" id="PIRSF000732">
    <property type="entry name" value="PTS_enzyme_I"/>
    <property type="match status" value="1"/>
</dbReference>
<evidence type="ECO:0000256" key="19">
    <source>
        <dbReference type="PIRSR" id="PIRSR000732-2"/>
    </source>
</evidence>
<keyword evidence="9 17" id="KW-0963">Cytoplasm</keyword>
<dbReference type="InterPro" id="IPR040442">
    <property type="entry name" value="Pyrv_kinase-like_dom_sf"/>
</dbReference>
<dbReference type="PANTHER" id="PTHR46244:SF3">
    <property type="entry name" value="PHOSPHOENOLPYRUVATE-PROTEIN PHOSPHOTRANSFERASE"/>
    <property type="match status" value="1"/>
</dbReference>
<feature type="domain" description="Phosphotransferase system enzyme I N-terminal" evidence="23">
    <location>
        <begin position="7"/>
        <end position="127"/>
    </location>
</feature>
<evidence type="ECO:0000259" key="22">
    <source>
        <dbReference type="Pfam" id="PF02896"/>
    </source>
</evidence>